<dbReference type="OrthoDB" id="10254418at2759"/>
<gene>
    <name evidence="9" type="ORF">N7492_009482</name>
</gene>
<evidence type="ECO:0000256" key="7">
    <source>
        <dbReference type="ARBA" id="ARBA00023136"/>
    </source>
</evidence>
<feature type="transmembrane region" description="Helical" evidence="8">
    <location>
        <begin position="189"/>
        <end position="208"/>
    </location>
</feature>
<proteinExistence type="predicted"/>
<dbReference type="AlphaFoldDB" id="A0A9W9HX77"/>
<reference evidence="9" key="2">
    <citation type="journal article" date="2023" name="IMA Fungus">
        <title>Comparative genomic study of the Penicillium genus elucidates a diverse pangenome and 15 lateral gene transfer events.</title>
        <authorList>
            <person name="Petersen C."/>
            <person name="Sorensen T."/>
            <person name="Nielsen M.R."/>
            <person name="Sondergaard T.E."/>
            <person name="Sorensen J.L."/>
            <person name="Fitzpatrick D.A."/>
            <person name="Frisvad J.C."/>
            <person name="Nielsen K.L."/>
        </authorList>
    </citation>
    <scope>NUCLEOTIDE SEQUENCE</scope>
    <source>
        <strain evidence="9">IBT 21917</strain>
    </source>
</reference>
<evidence type="ECO:0000256" key="3">
    <source>
        <dbReference type="ARBA" id="ARBA00022475"/>
    </source>
</evidence>
<feature type="transmembrane region" description="Helical" evidence="8">
    <location>
        <begin position="76"/>
        <end position="94"/>
    </location>
</feature>
<evidence type="ECO:0000256" key="6">
    <source>
        <dbReference type="ARBA" id="ARBA00022989"/>
    </source>
</evidence>
<dbReference type="InterPro" id="IPR007272">
    <property type="entry name" value="Sulf_transp_TsuA/YedE"/>
</dbReference>
<feature type="transmembrane region" description="Helical" evidence="8">
    <location>
        <begin position="12"/>
        <end position="35"/>
    </location>
</feature>
<keyword evidence="4" id="KW-0997">Cell inner membrane</keyword>
<keyword evidence="2" id="KW-0813">Transport</keyword>
<keyword evidence="7 8" id="KW-0472">Membrane</keyword>
<sequence length="328" mass="34767">MFTPIHTTLGSLLLFQGSSGLLIHNGAIFGISSLISGSVFNPSSDNVPIVAGLMSSVIPVYLLAPSLIPNYPHFPVSWNSAAATLAVGFLLGWGTKNGRGCTSGHMLCGLSRLSARSLIATTLFFSTALITANVFGDTVIPTCDATPCYLPIYPSRSESIFMIASLLLASLANHIVPKILQRSKESKTMFAYLAGLEFGLGLLISGMADANKVLGFFALPTDWARFDPSLALIIVFGIGPSLMTYLSKKPGRSSGKEKPAPKPTLVEQWRLPTATVADIDWRFVAGAMAFGVAWGLRGTCPGPALLRSTIQPMWGLLTMSGCILGNLL</sequence>
<evidence type="ECO:0000256" key="8">
    <source>
        <dbReference type="SAM" id="Phobius"/>
    </source>
</evidence>
<feature type="transmembrane region" description="Helical" evidence="8">
    <location>
        <begin position="228"/>
        <end position="246"/>
    </location>
</feature>
<evidence type="ECO:0000256" key="4">
    <source>
        <dbReference type="ARBA" id="ARBA00022519"/>
    </source>
</evidence>
<organism evidence="9 10">
    <name type="scientific">Penicillium capsulatum</name>
    <dbReference type="NCBI Taxonomy" id="69766"/>
    <lineage>
        <taxon>Eukaryota</taxon>
        <taxon>Fungi</taxon>
        <taxon>Dikarya</taxon>
        <taxon>Ascomycota</taxon>
        <taxon>Pezizomycotina</taxon>
        <taxon>Eurotiomycetes</taxon>
        <taxon>Eurotiomycetidae</taxon>
        <taxon>Eurotiales</taxon>
        <taxon>Aspergillaceae</taxon>
        <taxon>Penicillium</taxon>
    </lineage>
</organism>
<reference evidence="9" key="1">
    <citation type="submission" date="2022-11" db="EMBL/GenBank/DDBJ databases">
        <authorList>
            <person name="Petersen C."/>
        </authorList>
    </citation>
    <scope>NUCLEOTIDE SEQUENCE</scope>
    <source>
        <strain evidence="9">IBT 21917</strain>
    </source>
</reference>
<dbReference type="PANTHER" id="PTHR30574">
    <property type="entry name" value="INNER MEMBRANE PROTEIN YEDE"/>
    <property type="match status" value="1"/>
</dbReference>
<dbReference type="GO" id="GO:0005886">
    <property type="term" value="C:plasma membrane"/>
    <property type="evidence" value="ECO:0007669"/>
    <property type="project" value="UniProtKB-SubCell"/>
</dbReference>
<evidence type="ECO:0000256" key="1">
    <source>
        <dbReference type="ARBA" id="ARBA00004429"/>
    </source>
</evidence>
<evidence type="ECO:0000256" key="5">
    <source>
        <dbReference type="ARBA" id="ARBA00022692"/>
    </source>
</evidence>
<keyword evidence="10" id="KW-1185">Reference proteome</keyword>
<name>A0A9W9HX77_9EURO</name>
<evidence type="ECO:0000313" key="10">
    <source>
        <dbReference type="Proteomes" id="UP001146351"/>
    </source>
</evidence>
<dbReference type="EMBL" id="JAPQKO010000006">
    <property type="protein sequence ID" value="KAJ5156679.1"/>
    <property type="molecule type" value="Genomic_DNA"/>
</dbReference>
<keyword evidence="5 8" id="KW-0812">Transmembrane</keyword>
<feature type="transmembrane region" description="Helical" evidence="8">
    <location>
        <begin position="115"/>
        <end position="135"/>
    </location>
</feature>
<keyword evidence="6 8" id="KW-1133">Transmembrane helix</keyword>
<comment type="subcellular location">
    <subcellularLocation>
        <location evidence="1">Cell inner membrane</location>
        <topology evidence="1">Multi-pass membrane protein</topology>
    </subcellularLocation>
</comment>
<feature type="transmembrane region" description="Helical" evidence="8">
    <location>
        <begin position="159"/>
        <end position="177"/>
    </location>
</feature>
<dbReference type="PANTHER" id="PTHR30574:SF1">
    <property type="entry name" value="SULPHUR TRANSPORT DOMAIN-CONTAINING PROTEIN"/>
    <property type="match status" value="1"/>
</dbReference>
<evidence type="ECO:0008006" key="11">
    <source>
        <dbReference type="Google" id="ProtNLM"/>
    </source>
</evidence>
<dbReference type="Pfam" id="PF20398">
    <property type="entry name" value="DUF6691"/>
    <property type="match status" value="1"/>
</dbReference>
<dbReference type="Proteomes" id="UP001146351">
    <property type="component" value="Unassembled WGS sequence"/>
</dbReference>
<accession>A0A9W9HX77</accession>
<feature type="transmembrane region" description="Helical" evidence="8">
    <location>
        <begin position="47"/>
        <end position="64"/>
    </location>
</feature>
<evidence type="ECO:0000256" key="2">
    <source>
        <dbReference type="ARBA" id="ARBA00022448"/>
    </source>
</evidence>
<keyword evidence="3" id="KW-1003">Cell membrane</keyword>
<protein>
    <recommendedName>
        <fullName evidence="11">YeeE/YedE family integral membrane protein</fullName>
    </recommendedName>
</protein>
<comment type="caution">
    <text evidence="9">The sequence shown here is derived from an EMBL/GenBank/DDBJ whole genome shotgun (WGS) entry which is preliminary data.</text>
</comment>
<evidence type="ECO:0000313" key="9">
    <source>
        <dbReference type="EMBL" id="KAJ5156679.1"/>
    </source>
</evidence>
<dbReference type="InterPro" id="IPR046513">
    <property type="entry name" value="DUF6691"/>
</dbReference>